<reference evidence="2" key="1">
    <citation type="submission" date="2016-07" db="EMBL/GenBank/DDBJ databases">
        <authorList>
            <person name="Florea S."/>
            <person name="Webb J.S."/>
            <person name="Jaromczyk J."/>
            <person name="Schardl C.L."/>
        </authorList>
    </citation>
    <scope>NUCLEOTIDE SEQUENCE [LARGE SCALE GENOMIC DNA]</scope>
    <source>
        <strain evidence="2">CY1</strain>
    </source>
</reference>
<sequence length="246" mass="28103">MRKYMMLLLYSAILVLVTGCQGWFNSFPKDTVMIKKIVQEHKNSEIKYEGVLSQDAVKTLSVQAVDKYLNKKLALDHAQFEIMAVDQNKLKELLKETSQVAGLVVTQGMSQQQFTSDIQAITGGLYYVTLTSSEVPEESYDIVLNAKNGDVLKILRSYRESRVMSRYSEKRVFDLTDRFVEEHGSYPLTELTLQLDMTRWGSNVELYYTSKDNKTLKYCVVVNYSSDAVVGFSKDVMALLSYNSKR</sequence>
<evidence type="ECO:0000313" key="1">
    <source>
        <dbReference type="EMBL" id="OPH51182.1"/>
    </source>
</evidence>
<protein>
    <submittedName>
        <fullName evidence="1">Uncharacterized protein</fullName>
    </submittedName>
</protein>
<dbReference type="AlphaFoldDB" id="A0A1V4HCS6"/>
<dbReference type="RefSeq" id="WP_144028557.1">
    <property type="nucleotide sequence ID" value="NZ_MBTG01000032.1"/>
</dbReference>
<dbReference type="PROSITE" id="PS51257">
    <property type="entry name" value="PROKAR_LIPOPROTEIN"/>
    <property type="match status" value="1"/>
</dbReference>
<dbReference type="Proteomes" id="UP000190626">
    <property type="component" value="Unassembled WGS sequence"/>
</dbReference>
<gene>
    <name evidence="1" type="ORF">BC351_35625</name>
</gene>
<keyword evidence="2" id="KW-1185">Reference proteome</keyword>
<proteinExistence type="predicted"/>
<accession>A0A1V4HCS6</accession>
<comment type="caution">
    <text evidence="1">The sequence shown here is derived from an EMBL/GenBank/DDBJ whole genome shotgun (WGS) entry which is preliminary data.</text>
</comment>
<evidence type="ECO:0000313" key="2">
    <source>
        <dbReference type="Proteomes" id="UP000190626"/>
    </source>
</evidence>
<organism evidence="1 2">
    <name type="scientific">Paenibacillus ferrarius</name>
    <dbReference type="NCBI Taxonomy" id="1469647"/>
    <lineage>
        <taxon>Bacteria</taxon>
        <taxon>Bacillati</taxon>
        <taxon>Bacillota</taxon>
        <taxon>Bacilli</taxon>
        <taxon>Bacillales</taxon>
        <taxon>Paenibacillaceae</taxon>
        <taxon>Paenibacillus</taxon>
    </lineage>
</organism>
<dbReference type="OrthoDB" id="2606457at2"/>
<dbReference type="STRING" id="1469647.BC351_35625"/>
<dbReference type="EMBL" id="MBTG01000032">
    <property type="protein sequence ID" value="OPH51182.1"/>
    <property type="molecule type" value="Genomic_DNA"/>
</dbReference>
<name>A0A1V4HCS6_9BACL</name>